<dbReference type="GO" id="GO:0007165">
    <property type="term" value="P:signal transduction"/>
    <property type="evidence" value="ECO:0007669"/>
    <property type="project" value="UniProtKB-KW"/>
</dbReference>
<comment type="subcellular location">
    <subcellularLocation>
        <location evidence="1 10">Cell membrane</location>
        <topology evidence="1 10">Multi-pass membrane protein</topology>
    </subcellularLocation>
</comment>
<accession>A0A6J3KG61</accession>
<evidence type="ECO:0000256" key="8">
    <source>
        <dbReference type="ARBA" id="ARBA00023170"/>
    </source>
</evidence>
<feature type="transmembrane region" description="Helical" evidence="10">
    <location>
        <begin position="142"/>
        <end position="165"/>
    </location>
</feature>
<keyword evidence="4 10" id="KW-0812">Transmembrane</keyword>
<dbReference type="KEGG" id="bvk:117234733"/>
<dbReference type="AlphaFoldDB" id="A0A6J3KG61"/>
<feature type="transmembrane region" description="Helical" evidence="10">
    <location>
        <begin position="278"/>
        <end position="299"/>
    </location>
</feature>
<evidence type="ECO:0000256" key="1">
    <source>
        <dbReference type="ARBA" id="ARBA00004651"/>
    </source>
</evidence>
<keyword evidence="2" id="KW-1003">Cell membrane</keyword>
<dbReference type="GeneID" id="117234733"/>
<comment type="similarity">
    <text evidence="10">Belongs to the insect chemoreceptor superfamily. Heteromeric odorant receptor channel (TC 1.A.69) family.</text>
</comment>
<feature type="transmembrane region" description="Helical" evidence="10">
    <location>
        <begin position="80"/>
        <end position="97"/>
    </location>
</feature>
<evidence type="ECO:0000256" key="6">
    <source>
        <dbReference type="ARBA" id="ARBA00022989"/>
    </source>
</evidence>
<proteinExistence type="inferred from homology"/>
<evidence type="ECO:0000256" key="9">
    <source>
        <dbReference type="ARBA" id="ARBA00023224"/>
    </source>
</evidence>
<evidence type="ECO:0000256" key="4">
    <source>
        <dbReference type="ARBA" id="ARBA00022692"/>
    </source>
</evidence>
<organism evidence="11 12">
    <name type="scientific">Bombus vosnesenskii</name>
    <dbReference type="NCBI Taxonomy" id="207650"/>
    <lineage>
        <taxon>Eukaryota</taxon>
        <taxon>Metazoa</taxon>
        <taxon>Ecdysozoa</taxon>
        <taxon>Arthropoda</taxon>
        <taxon>Hexapoda</taxon>
        <taxon>Insecta</taxon>
        <taxon>Pterygota</taxon>
        <taxon>Neoptera</taxon>
        <taxon>Endopterygota</taxon>
        <taxon>Hymenoptera</taxon>
        <taxon>Apocrita</taxon>
        <taxon>Aculeata</taxon>
        <taxon>Apoidea</taxon>
        <taxon>Anthophila</taxon>
        <taxon>Apidae</taxon>
        <taxon>Bombus</taxon>
        <taxon>Pyrobombus</taxon>
    </lineage>
</organism>
<evidence type="ECO:0000256" key="5">
    <source>
        <dbReference type="ARBA" id="ARBA00022725"/>
    </source>
</evidence>
<evidence type="ECO:0000313" key="12">
    <source>
        <dbReference type="RefSeq" id="XP_033352117.1"/>
    </source>
</evidence>
<feature type="transmembrane region" description="Helical" evidence="10">
    <location>
        <begin position="311"/>
        <end position="333"/>
    </location>
</feature>
<evidence type="ECO:0000256" key="10">
    <source>
        <dbReference type="RuleBase" id="RU351113"/>
    </source>
</evidence>
<dbReference type="PANTHER" id="PTHR21137:SF35">
    <property type="entry name" value="ODORANT RECEPTOR 19A-RELATED"/>
    <property type="match status" value="1"/>
</dbReference>
<keyword evidence="6 10" id="KW-1133">Transmembrane helix</keyword>
<evidence type="ECO:0000256" key="7">
    <source>
        <dbReference type="ARBA" id="ARBA00023136"/>
    </source>
</evidence>
<dbReference type="Pfam" id="PF02949">
    <property type="entry name" value="7tm_6"/>
    <property type="match status" value="1"/>
</dbReference>
<evidence type="ECO:0000256" key="3">
    <source>
        <dbReference type="ARBA" id="ARBA00022606"/>
    </source>
</evidence>
<sequence length="410" mass="47127">MYPSIRSQTDQSRNPNYKEDIIYVTKHNKWILNCIGIWPTVLKGMSKFLPKLVIGFSNLMPSFIIVQCVLYIVLEEKNPLLRLRFCSLAWYSLINLMKYWALIARKPDIEYCIKWMQTDWKQVEFQRNRMLMLKYGKIGRDLTIYSAVFMYSAGMCYTTIMQYGMRMSLKENNRTLRILVYPTYSGLFDIQKSPVYEIVYVFQCIYAFTCLSVTVGCCGLAALFATHACGQIDVVISQLDDLVDGTFSKKSSNPDTRLMEIVKHHIRILKFSAMIETVLQEVCFFDFIGTTLLICSLQYLCITDLQHNNKIGLATYLMLLIGFTVNMMLLCYIGNLLMEKSTSVGISCYMIEWYRLPGKTMQGLILISAMSNSPAKISAGRIFLLSLPAFGNILKTSFAYLNFVRNTIVL</sequence>
<protein>
    <recommendedName>
        <fullName evidence="10">Odorant receptor</fullName>
    </recommendedName>
</protein>
<dbReference type="GO" id="GO:0004984">
    <property type="term" value="F:olfactory receptor activity"/>
    <property type="evidence" value="ECO:0007669"/>
    <property type="project" value="InterPro"/>
</dbReference>
<keyword evidence="3 10" id="KW-0716">Sensory transduction</keyword>
<reference evidence="12" key="1">
    <citation type="submission" date="2025-08" db="UniProtKB">
        <authorList>
            <consortium name="RefSeq"/>
        </authorList>
    </citation>
    <scope>IDENTIFICATION</scope>
    <source>
        <tissue evidence="12">Muscle</tissue>
    </source>
</reference>
<dbReference type="RefSeq" id="XP_033352117.1">
    <property type="nucleotide sequence ID" value="XM_033496226.1"/>
</dbReference>
<dbReference type="PANTHER" id="PTHR21137">
    <property type="entry name" value="ODORANT RECEPTOR"/>
    <property type="match status" value="1"/>
</dbReference>
<gene>
    <name evidence="12" type="primary">LOC117234733</name>
</gene>
<comment type="caution">
    <text evidence="10">Lacks conserved residue(s) required for the propagation of feature annotation.</text>
</comment>
<dbReference type="GO" id="GO:0005549">
    <property type="term" value="F:odorant binding"/>
    <property type="evidence" value="ECO:0007669"/>
    <property type="project" value="InterPro"/>
</dbReference>
<name>A0A6J3KG61_9HYME</name>
<dbReference type="Proteomes" id="UP000504631">
    <property type="component" value="Unplaced"/>
</dbReference>
<feature type="transmembrane region" description="Helical" evidence="10">
    <location>
        <begin position="198"/>
        <end position="224"/>
    </location>
</feature>
<keyword evidence="8 10" id="KW-0675">Receptor</keyword>
<evidence type="ECO:0000313" key="11">
    <source>
        <dbReference type="Proteomes" id="UP000504631"/>
    </source>
</evidence>
<dbReference type="GO" id="GO:0005886">
    <property type="term" value="C:plasma membrane"/>
    <property type="evidence" value="ECO:0007669"/>
    <property type="project" value="UniProtKB-SubCell"/>
</dbReference>
<keyword evidence="9 10" id="KW-0807">Transducer</keyword>
<keyword evidence="7 10" id="KW-0472">Membrane</keyword>
<dbReference type="InterPro" id="IPR004117">
    <property type="entry name" value="7tm6_olfct_rcpt"/>
</dbReference>
<keyword evidence="11" id="KW-1185">Reference proteome</keyword>
<feature type="transmembrane region" description="Helical" evidence="10">
    <location>
        <begin position="52"/>
        <end position="74"/>
    </location>
</feature>
<evidence type="ECO:0000256" key="2">
    <source>
        <dbReference type="ARBA" id="ARBA00022475"/>
    </source>
</evidence>
<keyword evidence="5 10" id="KW-0552">Olfaction</keyword>